<dbReference type="InterPro" id="IPR016036">
    <property type="entry name" value="Malonyl_transacylase_ACP-bd"/>
</dbReference>
<dbReference type="GO" id="GO:0016746">
    <property type="term" value="F:acyltransferase activity"/>
    <property type="evidence" value="ECO:0007669"/>
    <property type="project" value="UniProtKB-KW"/>
</dbReference>
<name>A0ABU2SEQ0_9ACTN</name>
<dbReference type="RefSeq" id="WP_311621527.1">
    <property type="nucleotide sequence ID" value="NZ_JAVREV010000056.1"/>
</dbReference>
<dbReference type="PANTHER" id="PTHR43775:SF51">
    <property type="entry name" value="INACTIVE PHENOLPHTHIOCEROL SYNTHESIS POLYKETIDE SYNTHASE TYPE I PKS1-RELATED"/>
    <property type="match status" value="1"/>
</dbReference>
<keyword evidence="2" id="KW-0511">Multifunctional enzyme</keyword>
<dbReference type="PANTHER" id="PTHR43775">
    <property type="entry name" value="FATTY ACID SYNTHASE"/>
    <property type="match status" value="1"/>
</dbReference>
<dbReference type="InterPro" id="IPR014043">
    <property type="entry name" value="Acyl_transferase_dom"/>
</dbReference>
<evidence type="ECO:0000313" key="5">
    <source>
        <dbReference type="EMBL" id="MDT0447418.1"/>
    </source>
</evidence>
<dbReference type="Gene3D" id="3.40.366.10">
    <property type="entry name" value="Malonyl-Coenzyme A Acyl Carrier Protein, domain 2"/>
    <property type="match status" value="1"/>
</dbReference>
<keyword evidence="6" id="KW-1185">Reference proteome</keyword>
<gene>
    <name evidence="5" type="ORF">RM779_33225</name>
</gene>
<dbReference type="InterPro" id="IPR001227">
    <property type="entry name" value="Ac_transferase_dom_sf"/>
</dbReference>
<keyword evidence="1 5" id="KW-0808">Transferase</keyword>
<dbReference type="InterPro" id="IPR016035">
    <property type="entry name" value="Acyl_Trfase/lysoPLipase"/>
</dbReference>
<keyword evidence="3 5" id="KW-0012">Acyltransferase</keyword>
<feature type="domain" description="Malonyl-CoA:ACP transacylase (MAT)" evidence="4">
    <location>
        <begin position="1"/>
        <end position="241"/>
    </location>
</feature>
<sequence length="241" mass="25231">PGQGAQWVGMGVELAGVFPVFREALEECGRALSGFVEWDLLEELGGDLLRVDVVQPASWAVMVSLARLWESFGVVPAAVVGHSQGEIAAAVVAGGLSLEDGARVVALRSRVIGERLAGGGGMASVALGVDEVRGGLVRWEGRLSVAAVNGPSSTVVAGEPGALEEWLAWGEGEGLRVRRVAVDYASHSVQVESVAGELREALAGVEPRSSRVPFYSTVVGGVWDTAGLDADYWVRNLRETV</sequence>
<dbReference type="SUPFAM" id="SSF52151">
    <property type="entry name" value="FabD/lysophospholipase-like"/>
    <property type="match status" value="1"/>
</dbReference>
<dbReference type="Pfam" id="PF00698">
    <property type="entry name" value="Acyl_transf_1"/>
    <property type="match status" value="1"/>
</dbReference>
<dbReference type="EMBL" id="JAVREV010000056">
    <property type="protein sequence ID" value="MDT0447418.1"/>
    <property type="molecule type" value="Genomic_DNA"/>
</dbReference>
<accession>A0ABU2SEQ0</accession>
<dbReference type="EC" id="2.3.1.-" evidence="5"/>
<feature type="non-terminal residue" evidence="5">
    <location>
        <position position="241"/>
    </location>
</feature>
<evidence type="ECO:0000259" key="4">
    <source>
        <dbReference type="SMART" id="SM00827"/>
    </source>
</evidence>
<evidence type="ECO:0000313" key="6">
    <source>
        <dbReference type="Proteomes" id="UP001183615"/>
    </source>
</evidence>
<evidence type="ECO:0000256" key="1">
    <source>
        <dbReference type="ARBA" id="ARBA00022679"/>
    </source>
</evidence>
<dbReference type="Proteomes" id="UP001183615">
    <property type="component" value="Unassembled WGS sequence"/>
</dbReference>
<dbReference type="SUPFAM" id="SSF55048">
    <property type="entry name" value="Probable ACP-binding domain of malonyl-CoA ACP transacylase"/>
    <property type="match status" value="1"/>
</dbReference>
<reference evidence="6" key="1">
    <citation type="submission" date="2023-07" db="EMBL/GenBank/DDBJ databases">
        <title>30 novel species of actinomycetes from the DSMZ collection.</title>
        <authorList>
            <person name="Nouioui I."/>
        </authorList>
    </citation>
    <scope>NUCLEOTIDE SEQUENCE [LARGE SCALE GENOMIC DNA]</scope>
    <source>
        <strain evidence="6">DSM 41886</strain>
    </source>
</reference>
<proteinExistence type="predicted"/>
<organism evidence="5 6">
    <name type="scientific">Streptomyces johnsoniae</name>
    <dbReference type="NCBI Taxonomy" id="3075532"/>
    <lineage>
        <taxon>Bacteria</taxon>
        <taxon>Bacillati</taxon>
        <taxon>Actinomycetota</taxon>
        <taxon>Actinomycetes</taxon>
        <taxon>Kitasatosporales</taxon>
        <taxon>Streptomycetaceae</taxon>
        <taxon>Streptomyces</taxon>
    </lineage>
</organism>
<dbReference type="InterPro" id="IPR050091">
    <property type="entry name" value="PKS_NRPS_Biosynth_Enz"/>
</dbReference>
<comment type="caution">
    <text evidence="5">The sequence shown here is derived from an EMBL/GenBank/DDBJ whole genome shotgun (WGS) entry which is preliminary data.</text>
</comment>
<feature type="non-terminal residue" evidence="5">
    <location>
        <position position="1"/>
    </location>
</feature>
<dbReference type="SMART" id="SM00827">
    <property type="entry name" value="PKS_AT"/>
    <property type="match status" value="1"/>
</dbReference>
<protein>
    <submittedName>
        <fullName evidence="5">Acyltransferase domain-containing protein</fullName>
        <ecNumber evidence="5">2.3.1.-</ecNumber>
    </submittedName>
</protein>
<evidence type="ECO:0000256" key="3">
    <source>
        <dbReference type="ARBA" id="ARBA00023315"/>
    </source>
</evidence>
<evidence type="ECO:0000256" key="2">
    <source>
        <dbReference type="ARBA" id="ARBA00023268"/>
    </source>
</evidence>